<evidence type="ECO:0000313" key="1">
    <source>
        <dbReference type="EMBL" id="GAI88537.1"/>
    </source>
</evidence>
<organism evidence="1">
    <name type="scientific">marine sediment metagenome</name>
    <dbReference type="NCBI Taxonomy" id="412755"/>
    <lineage>
        <taxon>unclassified sequences</taxon>
        <taxon>metagenomes</taxon>
        <taxon>ecological metagenomes</taxon>
    </lineage>
</organism>
<accession>X1S684</accession>
<name>X1S684_9ZZZZ</name>
<gene>
    <name evidence="1" type="ORF">S12H4_39741</name>
</gene>
<feature type="non-terminal residue" evidence="1">
    <location>
        <position position="1"/>
    </location>
</feature>
<protein>
    <submittedName>
        <fullName evidence="1">Uncharacterized protein</fullName>
    </submittedName>
</protein>
<reference evidence="1" key="1">
    <citation type="journal article" date="2014" name="Front. Microbiol.">
        <title>High frequency of phylogenetically diverse reductive dehalogenase-homologous genes in deep subseafloor sedimentary metagenomes.</title>
        <authorList>
            <person name="Kawai M."/>
            <person name="Futagami T."/>
            <person name="Toyoda A."/>
            <person name="Takaki Y."/>
            <person name="Nishi S."/>
            <person name="Hori S."/>
            <person name="Arai W."/>
            <person name="Tsubouchi T."/>
            <person name="Morono Y."/>
            <person name="Uchiyama I."/>
            <person name="Ito T."/>
            <person name="Fujiyama A."/>
            <person name="Inagaki F."/>
            <person name="Takami H."/>
        </authorList>
    </citation>
    <scope>NUCLEOTIDE SEQUENCE</scope>
    <source>
        <strain evidence="1">Expedition CK06-06</strain>
    </source>
</reference>
<sequence>KTLGIFFVDLFEDLWWECGNVSNRFTVGQ</sequence>
<proteinExistence type="predicted"/>
<comment type="caution">
    <text evidence="1">The sequence shown here is derived from an EMBL/GenBank/DDBJ whole genome shotgun (WGS) entry which is preliminary data.</text>
</comment>
<dbReference type="AlphaFoldDB" id="X1S684"/>
<dbReference type="EMBL" id="BARW01024053">
    <property type="protein sequence ID" value="GAI88537.1"/>
    <property type="molecule type" value="Genomic_DNA"/>
</dbReference>